<protein>
    <submittedName>
        <fullName evidence="1">Uncharacterized protein</fullName>
    </submittedName>
</protein>
<evidence type="ECO:0000313" key="2">
    <source>
        <dbReference type="Proteomes" id="UP000092124"/>
    </source>
</evidence>
<keyword evidence="2" id="KW-1185">Reference proteome</keyword>
<accession>A0A1A6HD24</accession>
<reference evidence="1 2" key="1">
    <citation type="submission" date="2016-06" db="EMBL/GenBank/DDBJ databases">
        <title>The Draft Genome Sequence and Annotation of the Desert Woodrat Neotoma lepida.</title>
        <authorList>
            <person name="Campbell M."/>
            <person name="Oakeson K.F."/>
            <person name="Yandell M."/>
            <person name="Halpert J.R."/>
            <person name="Dearing D."/>
        </authorList>
    </citation>
    <scope>NUCLEOTIDE SEQUENCE [LARGE SCALE GENOMIC DNA]</scope>
    <source>
        <strain evidence="1">417</strain>
        <tissue evidence="1">Liver</tissue>
    </source>
</reference>
<comment type="caution">
    <text evidence="1">The sequence shown here is derived from an EMBL/GenBank/DDBJ whole genome shotgun (WGS) entry which is preliminary data.</text>
</comment>
<organism evidence="1 2">
    <name type="scientific">Neotoma lepida</name>
    <name type="common">Desert woodrat</name>
    <dbReference type="NCBI Taxonomy" id="56216"/>
    <lineage>
        <taxon>Eukaryota</taxon>
        <taxon>Metazoa</taxon>
        <taxon>Chordata</taxon>
        <taxon>Craniata</taxon>
        <taxon>Vertebrata</taxon>
        <taxon>Euteleostomi</taxon>
        <taxon>Mammalia</taxon>
        <taxon>Eutheria</taxon>
        <taxon>Euarchontoglires</taxon>
        <taxon>Glires</taxon>
        <taxon>Rodentia</taxon>
        <taxon>Myomorpha</taxon>
        <taxon>Muroidea</taxon>
        <taxon>Cricetidae</taxon>
        <taxon>Neotominae</taxon>
        <taxon>Neotoma</taxon>
    </lineage>
</organism>
<feature type="non-terminal residue" evidence="1">
    <location>
        <position position="92"/>
    </location>
</feature>
<proteinExistence type="predicted"/>
<gene>
    <name evidence="1" type="ORF">A6R68_17082</name>
</gene>
<evidence type="ECO:0000313" key="1">
    <source>
        <dbReference type="EMBL" id="OBS76468.1"/>
    </source>
</evidence>
<dbReference type="AlphaFoldDB" id="A0A1A6HD24"/>
<sequence>MFIMLRQKLLQALAEGLQLLFAPEALGTEELRDECSSGTDLASHDMDQLFHDIPTQAGSCLYQMAVYPATVVSRGVGSPLYAHKYPPPLRPN</sequence>
<dbReference type="Proteomes" id="UP000092124">
    <property type="component" value="Unassembled WGS sequence"/>
</dbReference>
<dbReference type="EMBL" id="LZPO01034905">
    <property type="protein sequence ID" value="OBS76468.1"/>
    <property type="molecule type" value="Genomic_DNA"/>
</dbReference>
<name>A0A1A6HD24_NEOLE</name>